<evidence type="ECO:0000313" key="10">
    <source>
        <dbReference type="Proteomes" id="UP000609346"/>
    </source>
</evidence>
<dbReference type="SUPFAM" id="SSF49785">
    <property type="entry name" value="Galactose-binding domain-like"/>
    <property type="match status" value="1"/>
</dbReference>
<dbReference type="SUPFAM" id="SSF48208">
    <property type="entry name" value="Six-hairpin glycosidases"/>
    <property type="match status" value="1"/>
</dbReference>
<feature type="domain" description="Carbohydrate binding" evidence="8">
    <location>
        <begin position="43"/>
        <end position="209"/>
    </location>
</feature>
<dbReference type="Pfam" id="PF02927">
    <property type="entry name" value="CelD_N"/>
    <property type="match status" value="1"/>
</dbReference>
<keyword evidence="4" id="KW-0326">Glycosidase</keyword>
<keyword evidence="5" id="KW-0624">Polysaccharide degradation</keyword>
<evidence type="ECO:0000256" key="5">
    <source>
        <dbReference type="ARBA" id="ARBA00023326"/>
    </source>
</evidence>
<gene>
    <name evidence="9" type="ORF">H8B09_14765</name>
</gene>
<evidence type="ECO:0000256" key="1">
    <source>
        <dbReference type="ARBA" id="ARBA00007072"/>
    </source>
</evidence>
<dbReference type="GO" id="GO:0016787">
    <property type="term" value="F:hydrolase activity"/>
    <property type="evidence" value="ECO:0007669"/>
    <property type="project" value="UniProtKB-KW"/>
</dbReference>
<proteinExistence type="inferred from homology"/>
<evidence type="ECO:0000259" key="8">
    <source>
        <dbReference type="Pfam" id="PF21582"/>
    </source>
</evidence>
<feature type="domain" description="Cellulase Ig-like" evidence="7">
    <location>
        <begin position="217"/>
        <end position="301"/>
    </location>
</feature>
<dbReference type="InterPro" id="IPR014756">
    <property type="entry name" value="Ig_E-set"/>
</dbReference>
<dbReference type="InterPro" id="IPR012341">
    <property type="entry name" value="6hp_glycosidase-like_sf"/>
</dbReference>
<evidence type="ECO:0000259" key="6">
    <source>
        <dbReference type="Pfam" id="PF00759"/>
    </source>
</evidence>
<dbReference type="Gene3D" id="2.60.40.10">
    <property type="entry name" value="Immunoglobulins"/>
    <property type="match status" value="1"/>
</dbReference>
<dbReference type="Pfam" id="PF00759">
    <property type="entry name" value="Glyco_hydro_9"/>
    <property type="match status" value="1"/>
</dbReference>
<name>A0ABR8MZR3_9BACL</name>
<dbReference type="Gene3D" id="1.50.10.10">
    <property type="match status" value="1"/>
</dbReference>
<evidence type="ECO:0000313" key="9">
    <source>
        <dbReference type="EMBL" id="MBD3920024.1"/>
    </source>
</evidence>
<dbReference type="PANTHER" id="PTHR22298">
    <property type="entry name" value="ENDO-1,4-BETA-GLUCANASE"/>
    <property type="match status" value="1"/>
</dbReference>
<organism evidence="9 10">
    <name type="scientific">Paenibacillus terricola</name>
    <dbReference type="NCBI Taxonomy" id="2763503"/>
    <lineage>
        <taxon>Bacteria</taxon>
        <taxon>Bacillati</taxon>
        <taxon>Bacillota</taxon>
        <taxon>Bacilli</taxon>
        <taxon>Bacillales</taxon>
        <taxon>Paenibacillaceae</taxon>
        <taxon>Paenibacillus</taxon>
    </lineage>
</organism>
<dbReference type="InterPro" id="IPR058094">
    <property type="entry name" value="Ig-like_OmpL47-like"/>
</dbReference>
<feature type="domain" description="Glycoside hydrolase family 9" evidence="6">
    <location>
        <begin position="317"/>
        <end position="746"/>
    </location>
</feature>
<comment type="similarity">
    <text evidence="1">Belongs to the glycosyl hydrolase 9 (cellulase E) family.</text>
</comment>
<reference evidence="9 10" key="1">
    <citation type="submission" date="2020-09" db="EMBL/GenBank/DDBJ databases">
        <title>Paenibacillus sp. strain PR3 16S rRNA gene Genome sequencing and assembly.</title>
        <authorList>
            <person name="Kim J."/>
        </authorList>
    </citation>
    <scope>NUCLEOTIDE SEQUENCE [LARGE SCALE GENOMIC DNA]</scope>
    <source>
        <strain evidence="9 10">PR3</strain>
    </source>
</reference>
<dbReference type="Gene3D" id="3.30.1920.20">
    <property type="match status" value="1"/>
</dbReference>
<keyword evidence="10" id="KW-1185">Reference proteome</keyword>
<dbReference type="Pfam" id="PF21582">
    <property type="entry name" value="CBM30"/>
    <property type="match status" value="1"/>
</dbReference>
<dbReference type="InterPro" id="IPR001701">
    <property type="entry name" value="Glyco_hydro_9"/>
</dbReference>
<dbReference type="InterPro" id="IPR008928">
    <property type="entry name" value="6-hairpin_glycosidase_sf"/>
</dbReference>
<sequence>MKGKKIITLIAGIAIGFTPVISPSMEAYASSYGAPEGWRNLPDYYVFKDSYSGWSGSSGGLETVNGGLPVDTQETYENLPSLRFNISTKVDWMSAVLVMAGWANHDMHNYVPNGYLEFNVKGKNGGEQFKIGGDDHVERRASGVEHTVFKSITDYVTVTTDWQHVKIPLKDIYNDPSVDLDEYNAKSILLDRANDEPVTVWLNQIKLTSPDKEPGFPAIKVNQLGFRNASEKYAYVSGFEDVLTADVGTPFQVRRAADDTVAYGGQLALVKNYDIDSGERVLKAVFSDLKEPGDYYITVNATGINKSPKFKIGDDVYKPLLEDAAKYYYFQRSGIALEPQYTPYPRADITPMDTAAAFESNSAVVKDVSKGWFDAGDKGKYVTAGAGAVMTLLWSIEFFPETYTDQTNIPESGNNVPDILDEARWELEWILNMQDPESGGFYAKVESMNNDNNTRAIRDKRDDAANVRPTNDTAWAAAALAHASIVYAKYDPAFADKCLEAAKLAWMYLEQNPDNIKGPSGTYESDTDKESRLMAAASLYRVTGDAKYNDYFVNSYAQSKDRFEDPTGDWLGAWHWAFFYYMGSDNRDMDAVNWYKDEFTIWLNHKTDRYRNNAWNNTIYQGNYYWGSNNIILNTATEALIGSKLLGMNNETINNMALAALNYILGANPLRKSFVTGYGEDSLEHVYGIMNNDPRPGVPKGIMPLGPNQYNNPLISIFPAKNFMDCYTEWTTNEHTVGSTANLVFVTAFADSDHDAPVATAAINPSAPNGSNGWYTSDVTVSLTASDNGTGAAKTEYSLNDGSAWQIYTAPVTISQDGQQTVSYRSTDNAGNVESVKTINFNLDSTAPEITLTDVTNGSYNDSLAITADISLKDSLSGVDAAKTTITLDGKGVQQGAAIPLYTLTLGSHTLIVTASDFAGNTSSKKIVFQTTTSIQSMQTLITNFKKSGWIDNAGIANSLLSKLSSNALAALVNEVKAQRGKHISVEAADCLIRDAQYLLSQSKVQ</sequence>
<dbReference type="RefSeq" id="WP_191204283.1">
    <property type="nucleotide sequence ID" value="NZ_JACXZA010000003.1"/>
</dbReference>
<dbReference type="InterPro" id="IPR004197">
    <property type="entry name" value="Cellulase_Ig-like"/>
</dbReference>
<evidence type="ECO:0000256" key="2">
    <source>
        <dbReference type="ARBA" id="ARBA00022801"/>
    </source>
</evidence>
<dbReference type="InterPro" id="IPR008979">
    <property type="entry name" value="Galactose-bd-like_sf"/>
</dbReference>
<dbReference type="InterPro" id="IPR013783">
    <property type="entry name" value="Ig-like_fold"/>
</dbReference>
<keyword evidence="3" id="KW-0119">Carbohydrate metabolism</keyword>
<dbReference type="InterPro" id="IPR048758">
    <property type="entry name" value="CBM30"/>
</dbReference>
<keyword evidence="2 9" id="KW-0378">Hydrolase</keyword>
<evidence type="ECO:0000256" key="3">
    <source>
        <dbReference type="ARBA" id="ARBA00023277"/>
    </source>
</evidence>
<evidence type="ECO:0000256" key="4">
    <source>
        <dbReference type="ARBA" id="ARBA00023295"/>
    </source>
</evidence>
<dbReference type="Gene3D" id="2.60.120.430">
    <property type="entry name" value="Galactose-binding lectin"/>
    <property type="match status" value="1"/>
</dbReference>
<dbReference type="SUPFAM" id="SSF81296">
    <property type="entry name" value="E set domains"/>
    <property type="match status" value="1"/>
</dbReference>
<protein>
    <submittedName>
        <fullName evidence="9">Glycoside hydrolase family 9 protein</fullName>
    </submittedName>
</protein>
<dbReference type="EMBL" id="JACXZA010000003">
    <property type="protein sequence ID" value="MBD3920024.1"/>
    <property type="molecule type" value="Genomic_DNA"/>
</dbReference>
<dbReference type="NCBIfam" id="NF047446">
    <property type="entry name" value="barrel_OmpL47"/>
    <property type="match status" value="1"/>
</dbReference>
<dbReference type="CDD" id="cd02850">
    <property type="entry name" value="E_set_Cellulase_N"/>
    <property type="match status" value="1"/>
</dbReference>
<accession>A0ABR8MZR3</accession>
<dbReference type="Proteomes" id="UP000609346">
    <property type="component" value="Unassembled WGS sequence"/>
</dbReference>
<comment type="caution">
    <text evidence="9">The sequence shown here is derived from an EMBL/GenBank/DDBJ whole genome shotgun (WGS) entry which is preliminary data.</text>
</comment>
<evidence type="ECO:0000259" key="7">
    <source>
        <dbReference type="Pfam" id="PF02927"/>
    </source>
</evidence>